<protein>
    <submittedName>
        <fullName evidence="1">Uncharacterized protein</fullName>
    </submittedName>
</protein>
<organism evidence="1 2">
    <name type="scientific">Methylobacter tundripaludum</name>
    <dbReference type="NCBI Taxonomy" id="173365"/>
    <lineage>
        <taxon>Bacteria</taxon>
        <taxon>Pseudomonadati</taxon>
        <taxon>Pseudomonadota</taxon>
        <taxon>Gammaproteobacteria</taxon>
        <taxon>Methylococcales</taxon>
        <taxon>Methylococcaceae</taxon>
        <taxon>Methylobacter</taxon>
    </lineage>
</organism>
<dbReference type="Proteomes" id="UP000240010">
    <property type="component" value="Unassembled WGS sequence"/>
</dbReference>
<evidence type="ECO:0000313" key="1">
    <source>
        <dbReference type="EMBL" id="PPK77032.1"/>
    </source>
</evidence>
<comment type="caution">
    <text evidence="1">The sequence shown here is derived from an EMBL/GenBank/DDBJ whole genome shotgun (WGS) entry which is preliminary data.</text>
</comment>
<accession>A0A2S6HHS2</accession>
<gene>
    <name evidence="1" type="ORF">B0F87_102138</name>
</gene>
<dbReference type="EMBL" id="PTIZ01000002">
    <property type="protein sequence ID" value="PPK77032.1"/>
    <property type="molecule type" value="Genomic_DNA"/>
</dbReference>
<proteinExistence type="predicted"/>
<name>A0A2S6HHS2_9GAMM</name>
<evidence type="ECO:0000313" key="2">
    <source>
        <dbReference type="Proteomes" id="UP000240010"/>
    </source>
</evidence>
<reference evidence="1 2" key="1">
    <citation type="submission" date="2018-02" db="EMBL/GenBank/DDBJ databases">
        <title>Subsurface microbial communities from deep shales in Ohio and West Virginia, USA.</title>
        <authorList>
            <person name="Wrighton K."/>
        </authorList>
    </citation>
    <scope>NUCLEOTIDE SEQUENCE [LARGE SCALE GENOMIC DNA]</scope>
    <source>
        <strain evidence="1 2">OWC-DMM</strain>
    </source>
</reference>
<sequence>MPRTAVLKEKGRYGYNVLAQEGAFFAFRLLPFSIQLNHFHRTVFLNFGHVAFGFVDKLYSNQHR</sequence>
<dbReference type="AlphaFoldDB" id="A0A2S6HHS2"/>